<sequence length="180" mass="19495">MSQTDIEIVVEDPTAPEDDSPSVVSSGTIEIVVCLLLLALAITLGYDNWRTGASWDATGPEPGYFPFYLSVILGGGSLYGLIAALVSYRAARETFVTRAQGRRVMAVFVPTLLFCLVTQVLGLYVASFLLISGFMRLVGRIALWKSLLTAFVFTAIMFVTFDIAFDVIMPKGPLEAALGR</sequence>
<keyword evidence="4" id="KW-1185">Reference proteome</keyword>
<keyword evidence="1" id="KW-0812">Transmembrane</keyword>
<feature type="transmembrane region" description="Helical" evidence="1">
    <location>
        <begin position="107"/>
        <end position="131"/>
    </location>
</feature>
<dbReference type="Pfam" id="PF07331">
    <property type="entry name" value="TctB"/>
    <property type="match status" value="1"/>
</dbReference>
<evidence type="ECO:0000256" key="1">
    <source>
        <dbReference type="SAM" id="Phobius"/>
    </source>
</evidence>
<dbReference type="InterPro" id="IPR009936">
    <property type="entry name" value="DUF1468"/>
</dbReference>
<comment type="caution">
    <text evidence="3">The sequence shown here is derived from an EMBL/GenBank/DDBJ whole genome shotgun (WGS) entry which is preliminary data.</text>
</comment>
<gene>
    <name evidence="3" type="ORF">CVM73_21850</name>
</gene>
<proteinExistence type="predicted"/>
<dbReference type="OrthoDB" id="6183775at2"/>
<feature type="transmembrane region" description="Helical" evidence="1">
    <location>
        <begin position="66"/>
        <end position="86"/>
    </location>
</feature>
<keyword evidence="1" id="KW-1133">Transmembrane helix</keyword>
<keyword evidence="1" id="KW-0472">Membrane</keyword>
<evidence type="ECO:0000313" key="4">
    <source>
        <dbReference type="Proteomes" id="UP000231194"/>
    </source>
</evidence>
<feature type="domain" description="DUF1468" evidence="2">
    <location>
        <begin position="32"/>
        <end position="170"/>
    </location>
</feature>
<dbReference type="RefSeq" id="WP_100233916.1">
    <property type="nucleotide sequence ID" value="NZ_PGVG01000018.1"/>
</dbReference>
<evidence type="ECO:0000313" key="3">
    <source>
        <dbReference type="EMBL" id="PJG53283.1"/>
    </source>
</evidence>
<reference evidence="3 4" key="1">
    <citation type="submission" date="2017-11" db="EMBL/GenBank/DDBJ databases">
        <title>Bradyrhizobium forestalis sp. nov., an efficient nitrogen-fixing bacterium isolated from nodules of forest legume species in the Amazon.</title>
        <authorList>
            <person name="Costa E.M."/>
            <person name="Guimaraes A."/>
            <person name="Carvalho T.S."/>
            <person name="Rodrigues T.L."/>
            <person name="Ribeiro P.R.A."/>
            <person name="Lebbe L."/>
            <person name="Willems A."/>
            <person name="Moreira F.M.S."/>
        </authorList>
    </citation>
    <scope>NUCLEOTIDE SEQUENCE [LARGE SCALE GENOMIC DNA]</scope>
    <source>
        <strain evidence="3 4">INPA54B</strain>
    </source>
</reference>
<accession>A0A2M8R658</accession>
<evidence type="ECO:0000259" key="2">
    <source>
        <dbReference type="Pfam" id="PF07331"/>
    </source>
</evidence>
<feature type="transmembrane region" description="Helical" evidence="1">
    <location>
        <begin position="143"/>
        <end position="165"/>
    </location>
</feature>
<dbReference type="Proteomes" id="UP000231194">
    <property type="component" value="Unassembled WGS sequence"/>
</dbReference>
<feature type="transmembrane region" description="Helical" evidence="1">
    <location>
        <begin position="27"/>
        <end position="46"/>
    </location>
</feature>
<protein>
    <submittedName>
        <fullName evidence="3">Tripartite tricarboxylate transporter TctB family protein</fullName>
    </submittedName>
</protein>
<dbReference type="AlphaFoldDB" id="A0A2M8R658"/>
<dbReference type="EMBL" id="PGVG01000018">
    <property type="protein sequence ID" value="PJG53283.1"/>
    <property type="molecule type" value="Genomic_DNA"/>
</dbReference>
<organism evidence="3 4">
    <name type="scientific">Bradyrhizobium forestalis</name>
    <dbReference type="NCBI Taxonomy" id="1419263"/>
    <lineage>
        <taxon>Bacteria</taxon>
        <taxon>Pseudomonadati</taxon>
        <taxon>Pseudomonadota</taxon>
        <taxon>Alphaproteobacteria</taxon>
        <taxon>Hyphomicrobiales</taxon>
        <taxon>Nitrobacteraceae</taxon>
        <taxon>Bradyrhizobium</taxon>
    </lineage>
</organism>
<name>A0A2M8R658_9BRAD</name>